<dbReference type="InterPro" id="IPR000436">
    <property type="entry name" value="Sushi_SCR_CCP_dom"/>
</dbReference>
<comment type="caution">
    <text evidence="6">Lacks conserved residue(s) required for the propagation of feature annotation.</text>
</comment>
<feature type="disulfide bond" evidence="6">
    <location>
        <begin position="190"/>
        <end position="217"/>
    </location>
</feature>
<evidence type="ECO:0000256" key="6">
    <source>
        <dbReference type="PROSITE-ProRule" id="PRU00302"/>
    </source>
</evidence>
<feature type="domain" description="Sushi" evidence="8">
    <location>
        <begin position="588"/>
        <end position="648"/>
    </location>
</feature>
<dbReference type="OrthoDB" id="6127264at2759"/>
<evidence type="ECO:0000259" key="8">
    <source>
        <dbReference type="PROSITE" id="PS50923"/>
    </source>
</evidence>
<evidence type="ECO:0000256" key="2">
    <source>
        <dbReference type="ARBA" id="ARBA00022729"/>
    </source>
</evidence>
<feature type="domain" description="Sushi" evidence="8">
    <location>
        <begin position="106"/>
        <end position="162"/>
    </location>
</feature>
<evidence type="ECO:0000256" key="3">
    <source>
        <dbReference type="ARBA" id="ARBA00022737"/>
    </source>
</evidence>
<accession>A0A9W7WE67</accession>
<gene>
    <name evidence="9" type="ORF">IRJ41_015337</name>
</gene>
<feature type="domain" description="Sushi" evidence="8">
    <location>
        <begin position="223"/>
        <end position="281"/>
    </location>
</feature>
<dbReference type="Gene3D" id="2.10.70.10">
    <property type="entry name" value="Complement Module, domain 1"/>
    <property type="match status" value="10"/>
</dbReference>
<feature type="disulfide bond" evidence="6">
    <location>
        <begin position="441"/>
        <end position="468"/>
    </location>
</feature>
<feature type="disulfide bond" evidence="6">
    <location>
        <begin position="55"/>
        <end position="82"/>
    </location>
</feature>
<feature type="domain" description="Sushi" evidence="8">
    <location>
        <begin position="163"/>
        <end position="219"/>
    </location>
</feature>
<dbReference type="Proteomes" id="UP001059041">
    <property type="component" value="Linkage Group LG21"/>
</dbReference>
<keyword evidence="1 6" id="KW-0768">Sushi</keyword>
<evidence type="ECO:0000256" key="4">
    <source>
        <dbReference type="ARBA" id="ARBA00023157"/>
    </source>
</evidence>
<dbReference type="AlphaFoldDB" id="A0A9W7WE67"/>
<dbReference type="Pfam" id="PF00084">
    <property type="entry name" value="Sushi"/>
    <property type="match status" value="10"/>
</dbReference>
<reference evidence="9" key="1">
    <citation type="submission" date="2021-02" db="EMBL/GenBank/DDBJ databases">
        <title>Comparative genomics reveals that relaxation of natural selection precedes convergent phenotypic evolution of cavefish.</title>
        <authorList>
            <person name="Peng Z."/>
        </authorList>
    </citation>
    <scope>NUCLEOTIDE SEQUENCE</scope>
    <source>
        <tissue evidence="9">Muscle</tissue>
    </source>
</reference>
<proteinExistence type="predicted"/>
<keyword evidence="3" id="KW-0677">Repeat</keyword>
<name>A0A9W7WE67_TRIRA</name>
<keyword evidence="5" id="KW-0325">Glycoprotein</keyword>
<feature type="domain" description="Sushi" evidence="8">
    <location>
        <begin position="407"/>
        <end position="470"/>
    </location>
</feature>
<evidence type="ECO:0000313" key="9">
    <source>
        <dbReference type="EMBL" id="KAI7794538.1"/>
    </source>
</evidence>
<dbReference type="PANTHER" id="PTHR19325">
    <property type="entry name" value="COMPLEMENT COMPONENT-RELATED SUSHI DOMAIN-CONTAINING"/>
    <property type="match status" value="1"/>
</dbReference>
<feature type="domain" description="Sushi" evidence="8">
    <location>
        <begin position="22"/>
        <end position="84"/>
    </location>
</feature>
<comment type="caution">
    <text evidence="9">The sequence shown here is derived from an EMBL/GenBank/DDBJ whole genome shotgun (WGS) entry which is preliminary data.</text>
</comment>
<dbReference type="FunFam" id="2.10.70.10:FF:000014">
    <property type="entry name" value="Membrane cofactor protein"/>
    <property type="match status" value="1"/>
</dbReference>
<organism evidence="9 10">
    <name type="scientific">Triplophysa rosa</name>
    <name type="common">Cave loach</name>
    <dbReference type="NCBI Taxonomy" id="992332"/>
    <lineage>
        <taxon>Eukaryota</taxon>
        <taxon>Metazoa</taxon>
        <taxon>Chordata</taxon>
        <taxon>Craniata</taxon>
        <taxon>Vertebrata</taxon>
        <taxon>Euteleostomi</taxon>
        <taxon>Actinopterygii</taxon>
        <taxon>Neopterygii</taxon>
        <taxon>Teleostei</taxon>
        <taxon>Ostariophysi</taxon>
        <taxon>Cypriniformes</taxon>
        <taxon>Nemacheilidae</taxon>
        <taxon>Triplophysa</taxon>
    </lineage>
</organism>
<sequence length="653" mass="72811">MANVWGNILVLVFAHFVGSEGNQCGEPTEYPDRRLDDKYRHMSDFKPDDSVEYNCAPGYRRTDGSRMSFCEEGRWTPLDLTCEKMSSSHGTNRRFSRQVRVSSKHATCSRPLVGNYGTVNDLKSNFKHGEQVSITCRTGFNGSGLYRCVHNTWHPRKPKCDWVKCPVIEIINGHIKNRRVRYNTIVDIHCKPGFNLRGAQRLQCGVNGSWMPDVPTCEPVSGVTCSSPAVAHGGIKSGAKPYYKLGDTVTIRCSEGFGLIGSSQITCGQYGKWQRLPECRPEVRCSALLMMNGKIQSGEKPHYKPRDTVTVSCTEGYDLIGSPQVTCGPDGQWQRLPECRPEVKCSAPVMMNGKIQSGEKPHYKPRDTVTVSCTEGYDLIGSSQVTCGPDGQWQRLPECRFKVSPTGNCGPAPFYPHAHLRDEYSPEQKEHTAEARLRYKCTIGHRWAGGKDSIYCRNGEWTDLQMRCEPKRCGSAGEISNGHIEYSGVSFGDTATVVCDEGYEGIGRPVRYCRDGGWDGRNAECEPVYCPPPPLVNNADMFDLTYDQVPFGNMVSYRCRTGTLIGAREMHCTKNGTWSAPPPECRDIVCPVPRVPHGSGMMGYRSVYRFGDTVRITCNPGFRLSEENYVKCGIDGEWTPDLSKLCLASRVAY</sequence>
<keyword evidence="10" id="KW-1185">Reference proteome</keyword>
<keyword evidence="2 7" id="KW-0732">Signal</keyword>
<dbReference type="PANTHER" id="PTHR19325:SF570">
    <property type="entry name" value="COMPLEMENT COMPONENT 4 BINDING PROTEIN, MEMBRANE"/>
    <property type="match status" value="1"/>
</dbReference>
<dbReference type="SUPFAM" id="SSF57535">
    <property type="entry name" value="Complement control module/SCR domain"/>
    <property type="match status" value="10"/>
</dbReference>
<feature type="domain" description="Sushi" evidence="8">
    <location>
        <begin position="283"/>
        <end position="341"/>
    </location>
</feature>
<dbReference type="EMBL" id="JAFHDT010000021">
    <property type="protein sequence ID" value="KAI7794538.1"/>
    <property type="molecule type" value="Genomic_DNA"/>
</dbReference>
<dbReference type="CDD" id="cd00033">
    <property type="entry name" value="CCP"/>
    <property type="match status" value="8"/>
</dbReference>
<feature type="domain" description="Sushi" evidence="8">
    <location>
        <begin position="343"/>
        <end position="401"/>
    </location>
</feature>
<protein>
    <submittedName>
        <fullName evidence="9">Sushi</fullName>
    </submittedName>
</protein>
<evidence type="ECO:0000313" key="10">
    <source>
        <dbReference type="Proteomes" id="UP001059041"/>
    </source>
</evidence>
<feature type="chain" id="PRO_5040876600" evidence="7">
    <location>
        <begin position="22"/>
        <end position="653"/>
    </location>
</feature>
<dbReference type="PROSITE" id="PS50923">
    <property type="entry name" value="SUSHI"/>
    <property type="match status" value="10"/>
</dbReference>
<evidence type="ECO:0000256" key="5">
    <source>
        <dbReference type="ARBA" id="ARBA00023180"/>
    </source>
</evidence>
<feature type="signal peptide" evidence="7">
    <location>
        <begin position="1"/>
        <end position="21"/>
    </location>
</feature>
<dbReference type="InterPro" id="IPR035976">
    <property type="entry name" value="Sushi/SCR/CCP_sf"/>
</dbReference>
<dbReference type="InterPro" id="IPR050350">
    <property type="entry name" value="Compl-Cell_Adhes-Reg"/>
</dbReference>
<feature type="domain" description="Sushi" evidence="8">
    <location>
        <begin position="471"/>
        <end position="527"/>
    </location>
</feature>
<evidence type="ECO:0000256" key="1">
    <source>
        <dbReference type="ARBA" id="ARBA00022659"/>
    </source>
</evidence>
<feature type="domain" description="Sushi" evidence="8">
    <location>
        <begin position="528"/>
        <end position="587"/>
    </location>
</feature>
<dbReference type="SMART" id="SM00032">
    <property type="entry name" value="CCP"/>
    <property type="match status" value="10"/>
</dbReference>
<keyword evidence="4 6" id="KW-1015">Disulfide bond</keyword>
<evidence type="ECO:0000256" key="7">
    <source>
        <dbReference type="SAM" id="SignalP"/>
    </source>
</evidence>